<keyword evidence="2" id="KW-1185">Reference proteome</keyword>
<evidence type="ECO:0000313" key="2">
    <source>
        <dbReference type="Proteomes" id="UP000821865"/>
    </source>
</evidence>
<dbReference type="Proteomes" id="UP000821865">
    <property type="component" value="Chromosome 1"/>
</dbReference>
<sequence>MYMAFGFNAEHHGDDNRDSLPEGWVFPFSWEPHVFVHPPRRRRTKPSSPVVRPPTALAESRRRVASVFTMDVQVAGQDISPEEVTAQSGWLTARSRRSKRGTDNSTVTDESSQAPSNRPRSRARQPVKAQVLKVGRMPPLPTEYIKIVIRPKGALHIAKIGSPVVTAAILQAVKLTDEESLEDTLCPNTQQKHCCHRYARISSIQVNGVTHEVNAYETAAEHTTKGVIPGIPLTETLQQIHNKIVTARNPTALAAKRLASTTTVIIAFDGPDVPFQKQIDNCYQCGRLGHHMGVCPYPNNKICWGCGARNPPADHNCNPRCSLCGRPHLTADKSCAARYKTPNQSNHLSTSRPLHPQHQNQVTFPNNVKGEPFPLENSIAIQATTLKIPVCIGITHRIYQQKQDNPEIAHLKRENAILRDLLTKLMQEVRDLKQSQTPAPTPIAQNALPLVKRPLQLPPPRRVPCKMEPRARSALKLKTCSPHFKQLGTAEAFTRNNRYLINTYANIPAARMLSYFKKPIAPPPRSLVIKPFIPPTIFTGSPP</sequence>
<protein>
    <submittedName>
        <fullName evidence="1">Uncharacterized protein</fullName>
    </submittedName>
</protein>
<organism evidence="1 2">
    <name type="scientific">Dermacentor silvarum</name>
    <name type="common">Tick</name>
    <dbReference type="NCBI Taxonomy" id="543639"/>
    <lineage>
        <taxon>Eukaryota</taxon>
        <taxon>Metazoa</taxon>
        <taxon>Ecdysozoa</taxon>
        <taxon>Arthropoda</taxon>
        <taxon>Chelicerata</taxon>
        <taxon>Arachnida</taxon>
        <taxon>Acari</taxon>
        <taxon>Parasitiformes</taxon>
        <taxon>Ixodida</taxon>
        <taxon>Ixodoidea</taxon>
        <taxon>Ixodidae</taxon>
        <taxon>Rhipicephalinae</taxon>
        <taxon>Dermacentor</taxon>
    </lineage>
</organism>
<name>A0ACB8DY92_DERSI</name>
<dbReference type="EMBL" id="CM023470">
    <property type="protein sequence ID" value="KAH7979256.1"/>
    <property type="molecule type" value="Genomic_DNA"/>
</dbReference>
<comment type="caution">
    <text evidence="1">The sequence shown here is derived from an EMBL/GenBank/DDBJ whole genome shotgun (WGS) entry which is preliminary data.</text>
</comment>
<accession>A0ACB8DY92</accession>
<gene>
    <name evidence="1" type="ORF">HPB49_008831</name>
</gene>
<reference evidence="1" key="1">
    <citation type="submission" date="2020-05" db="EMBL/GenBank/DDBJ databases">
        <title>Large-scale comparative analyses of tick genomes elucidate their genetic diversity and vector capacities.</title>
        <authorList>
            <person name="Jia N."/>
            <person name="Wang J."/>
            <person name="Shi W."/>
            <person name="Du L."/>
            <person name="Sun Y."/>
            <person name="Zhan W."/>
            <person name="Jiang J."/>
            <person name="Wang Q."/>
            <person name="Zhang B."/>
            <person name="Ji P."/>
            <person name="Sakyi L.B."/>
            <person name="Cui X."/>
            <person name="Yuan T."/>
            <person name="Jiang B."/>
            <person name="Yang W."/>
            <person name="Lam T.T.-Y."/>
            <person name="Chang Q."/>
            <person name="Ding S."/>
            <person name="Wang X."/>
            <person name="Zhu J."/>
            <person name="Ruan X."/>
            <person name="Zhao L."/>
            <person name="Wei J."/>
            <person name="Que T."/>
            <person name="Du C."/>
            <person name="Cheng J."/>
            <person name="Dai P."/>
            <person name="Han X."/>
            <person name="Huang E."/>
            <person name="Gao Y."/>
            <person name="Liu J."/>
            <person name="Shao H."/>
            <person name="Ye R."/>
            <person name="Li L."/>
            <person name="Wei W."/>
            <person name="Wang X."/>
            <person name="Wang C."/>
            <person name="Yang T."/>
            <person name="Huo Q."/>
            <person name="Li W."/>
            <person name="Guo W."/>
            <person name="Chen H."/>
            <person name="Zhou L."/>
            <person name="Ni X."/>
            <person name="Tian J."/>
            <person name="Zhou Y."/>
            <person name="Sheng Y."/>
            <person name="Liu T."/>
            <person name="Pan Y."/>
            <person name="Xia L."/>
            <person name="Li J."/>
            <person name="Zhao F."/>
            <person name="Cao W."/>
        </authorList>
    </citation>
    <scope>NUCLEOTIDE SEQUENCE</scope>
    <source>
        <strain evidence="1">Dsil-2018</strain>
    </source>
</reference>
<evidence type="ECO:0000313" key="1">
    <source>
        <dbReference type="EMBL" id="KAH7979256.1"/>
    </source>
</evidence>
<proteinExistence type="predicted"/>